<keyword evidence="3" id="KW-1185">Reference proteome</keyword>
<feature type="transmembrane region" description="Helical" evidence="1">
    <location>
        <begin position="56"/>
        <end position="85"/>
    </location>
</feature>
<proteinExistence type="predicted"/>
<dbReference type="Proteomes" id="UP000799757">
    <property type="component" value="Unassembled WGS sequence"/>
</dbReference>
<evidence type="ECO:0000256" key="1">
    <source>
        <dbReference type="SAM" id="Phobius"/>
    </source>
</evidence>
<evidence type="ECO:0000313" key="2">
    <source>
        <dbReference type="EMBL" id="KAF2798262.1"/>
    </source>
</evidence>
<keyword evidence="1" id="KW-0472">Membrane</keyword>
<evidence type="ECO:0000313" key="3">
    <source>
        <dbReference type="Proteomes" id="UP000799757"/>
    </source>
</evidence>
<keyword evidence="1" id="KW-1133">Transmembrane helix</keyword>
<gene>
    <name evidence="2" type="ORF">K505DRAFT_114646</name>
</gene>
<organism evidence="2 3">
    <name type="scientific">Melanomma pulvis-pyrius CBS 109.77</name>
    <dbReference type="NCBI Taxonomy" id="1314802"/>
    <lineage>
        <taxon>Eukaryota</taxon>
        <taxon>Fungi</taxon>
        <taxon>Dikarya</taxon>
        <taxon>Ascomycota</taxon>
        <taxon>Pezizomycotina</taxon>
        <taxon>Dothideomycetes</taxon>
        <taxon>Pleosporomycetidae</taxon>
        <taxon>Pleosporales</taxon>
        <taxon>Melanommataceae</taxon>
        <taxon>Melanomma</taxon>
    </lineage>
</organism>
<protein>
    <submittedName>
        <fullName evidence="2">Uncharacterized protein</fullName>
    </submittedName>
</protein>
<sequence>MGAHGLHRSPALYSPTFSYVTIPRTICRRCRGPVGTQTMPRPTLQFTPPGDLSMSLGIIIVLGGYLIALFCFFCSFTFTCFFSFLHRLRRCRCLGLGLEAGLFLRRRQACMRAS</sequence>
<dbReference type="AlphaFoldDB" id="A0A6A6XPH0"/>
<dbReference type="EMBL" id="MU001787">
    <property type="protein sequence ID" value="KAF2798262.1"/>
    <property type="molecule type" value="Genomic_DNA"/>
</dbReference>
<keyword evidence="1" id="KW-0812">Transmembrane</keyword>
<reference evidence="2" key="1">
    <citation type="journal article" date="2020" name="Stud. Mycol.">
        <title>101 Dothideomycetes genomes: a test case for predicting lifestyles and emergence of pathogens.</title>
        <authorList>
            <person name="Haridas S."/>
            <person name="Albert R."/>
            <person name="Binder M."/>
            <person name="Bloem J."/>
            <person name="Labutti K."/>
            <person name="Salamov A."/>
            <person name="Andreopoulos B."/>
            <person name="Baker S."/>
            <person name="Barry K."/>
            <person name="Bills G."/>
            <person name="Bluhm B."/>
            <person name="Cannon C."/>
            <person name="Castanera R."/>
            <person name="Culley D."/>
            <person name="Daum C."/>
            <person name="Ezra D."/>
            <person name="Gonzalez J."/>
            <person name="Henrissat B."/>
            <person name="Kuo A."/>
            <person name="Liang C."/>
            <person name="Lipzen A."/>
            <person name="Lutzoni F."/>
            <person name="Magnuson J."/>
            <person name="Mondo S."/>
            <person name="Nolan M."/>
            <person name="Ohm R."/>
            <person name="Pangilinan J."/>
            <person name="Park H.-J."/>
            <person name="Ramirez L."/>
            <person name="Alfaro M."/>
            <person name="Sun H."/>
            <person name="Tritt A."/>
            <person name="Yoshinaga Y."/>
            <person name="Zwiers L.-H."/>
            <person name="Turgeon B."/>
            <person name="Goodwin S."/>
            <person name="Spatafora J."/>
            <person name="Crous P."/>
            <person name="Grigoriev I."/>
        </authorList>
    </citation>
    <scope>NUCLEOTIDE SEQUENCE</scope>
    <source>
        <strain evidence="2">CBS 109.77</strain>
    </source>
</reference>
<accession>A0A6A6XPH0</accession>
<name>A0A6A6XPH0_9PLEO</name>